<dbReference type="EMBL" id="CP000251">
    <property type="protein sequence ID" value="ABC81587.1"/>
    <property type="molecule type" value="Genomic_DNA"/>
</dbReference>
<dbReference type="STRING" id="290397.Adeh_1815"/>
<dbReference type="Pfam" id="PF00696">
    <property type="entry name" value="AA_kinase"/>
    <property type="match status" value="1"/>
</dbReference>
<evidence type="ECO:0000256" key="2">
    <source>
        <dbReference type="ARBA" id="ARBA00013059"/>
    </source>
</evidence>
<comment type="similarity">
    <text evidence="1">Belongs to the aspartokinase family.</text>
</comment>
<evidence type="ECO:0000256" key="1">
    <source>
        <dbReference type="ARBA" id="ARBA00010122"/>
    </source>
</evidence>
<evidence type="ECO:0000256" key="3">
    <source>
        <dbReference type="ARBA" id="ARBA00022679"/>
    </source>
</evidence>
<dbReference type="GO" id="GO:0009090">
    <property type="term" value="P:homoserine biosynthetic process"/>
    <property type="evidence" value="ECO:0007669"/>
    <property type="project" value="TreeGrafter"/>
</dbReference>
<accession>Q2IIV3</accession>
<dbReference type="InterPro" id="IPR045865">
    <property type="entry name" value="ACT-like_dom_sf"/>
</dbReference>
<dbReference type="Gene3D" id="3.40.1160.10">
    <property type="entry name" value="Acetylglutamate kinase-like"/>
    <property type="match status" value="1"/>
</dbReference>
<evidence type="ECO:0000256" key="7">
    <source>
        <dbReference type="ARBA" id="ARBA00047872"/>
    </source>
</evidence>
<evidence type="ECO:0000259" key="10">
    <source>
        <dbReference type="Pfam" id="PF22468"/>
    </source>
</evidence>
<dbReference type="GO" id="GO:0005829">
    <property type="term" value="C:cytosol"/>
    <property type="evidence" value="ECO:0007669"/>
    <property type="project" value="TreeGrafter"/>
</dbReference>
<evidence type="ECO:0000256" key="8">
    <source>
        <dbReference type="SAM" id="MobiDB-lite"/>
    </source>
</evidence>
<dbReference type="HOGENOM" id="CLU_047213_0_0_7"/>
<keyword evidence="5 11" id="KW-0418">Kinase</keyword>
<protein>
    <recommendedName>
        <fullName evidence="2">aspartate kinase</fullName>
        <ecNumber evidence="2">2.7.2.4</ecNumber>
    </recommendedName>
</protein>
<feature type="domain" description="Aspartokinase ACT" evidence="10">
    <location>
        <begin position="425"/>
        <end position="483"/>
    </location>
</feature>
<dbReference type="NCBIfam" id="NF006614">
    <property type="entry name" value="PRK09181.1"/>
    <property type="match status" value="1"/>
</dbReference>
<dbReference type="EC" id="2.7.2.4" evidence="2"/>
<dbReference type="GO" id="GO:0009089">
    <property type="term" value="P:lysine biosynthetic process via diaminopimelate"/>
    <property type="evidence" value="ECO:0007669"/>
    <property type="project" value="TreeGrafter"/>
</dbReference>
<dbReference type="CDD" id="cd04910">
    <property type="entry name" value="ACT_AK-Ectoine_1"/>
    <property type="match status" value="1"/>
</dbReference>
<dbReference type="Proteomes" id="UP000001935">
    <property type="component" value="Chromosome"/>
</dbReference>
<dbReference type="eggNOG" id="COG0527">
    <property type="taxonomic scope" value="Bacteria"/>
</dbReference>
<name>Q2IIV3_ANADE</name>
<dbReference type="PANTHER" id="PTHR21499:SF3">
    <property type="entry name" value="ASPARTOKINASE"/>
    <property type="match status" value="1"/>
</dbReference>
<keyword evidence="4" id="KW-0547">Nucleotide-binding</keyword>
<dbReference type="KEGG" id="ade:Adeh_1815"/>
<dbReference type="SUPFAM" id="SSF55021">
    <property type="entry name" value="ACT-like"/>
    <property type="match status" value="2"/>
</dbReference>
<dbReference type="InterPro" id="IPR054352">
    <property type="entry name" value="ACT_Aspartokinase"/>
</dbReference>
<keyword evidence="3" id="KW-0808">Transferase</keyword>
<evidence type="ECO:0000313" key="11">
    <source>
        <dbReference type="EMBL" id="ABC81587.1"/>
    </source>
</evidence>
<evidence type="ECO:0000259" key="9">
    <source>
        <dbReference type="Pfam" id="PF00696"/>
    </source>
</evidence>
<comment type="catalytic activity">
    <reaction evidence="7">
        <text>L-aspartate + ATP = 4-phospho-L-aspartate + ADP</text>
        <dbReference type="Rhea" id="RHEA:23776"/>
        <dbReference type="ChEBI" id="CHEBI:29991"/>
        <dbReference type="ChEBI" id="CHEBI:30616"/>
        <dbReference type="ChEBI" id="CHEBI:57535"/>
        <dbReference type="ChEBI" id="CHEBI:456216"/>
        <dbReference type="EC" id="2.7.2.4"/>
    </reaction>
</comment>
<keyword evidence="6" id="KW-0067">ATP-binding</keyword>
<dbReference type="GO" id="GO:0004072">
    <property type="term" value="F:aspartate kinase activity"/>
    <property type="evidence" value="ECO:0007669"/>
    <property type="project" value="UniProtKB-EC"/>
</dbReference>
<dbReference type="InterPro" id="IPR036393">
    <property type="entry name" value="AceGlu_kinase-like_sf"/>
</dbReference>
<dbReference type="PANTHER" id="PTHR21499">
    <property type="entry name" value="ASPARTATE KINASE"/>
    <property type="match status" value="1"/>
</dbReference>
<feature type="region of interest" description="Disordered" evidence="8">
    <location>
        <begin position="1"/>
        <end position="25"/>
    </location>
</feature>
<evidence type="ECO:0000256" key="6">
    <source>
        <dbReference type="ARBA" id="ARBA00022840"/>
    </source>
</evidence>
<proteinExistence type="inferred from homology"/>
<dbReference type="AlphaFoldDB" id="Q2IIV3"/>
<dbReference type="GO" id="GO:0005524">
    <property type="term" value="F:ATP binding"/>
    <property type="evidence" value="ECO:0007669"/>
    <property type="project" value="UniProtKB-KW"/>
</dbReference>
<dbReference type="Gene3D" id="3.30.2130.10">
    <property type="entry name" value="VC0802-like"/>
    <property type="match status" value="1"/>
</dbReference>
<organism evidence="11 12">
    <name type="scientific">Anaeromyxobacter dehalogenans (strain 2CP-C)</name>
    <dbReference type="NCBI Taxonomy" id="290397"/>
    <lineage>
        <taxon>Bacteria</taxon>
        <taxon>Pseudomonadati</taxon>
        <taxon>Myxococcota</taxon>
        <taxon>Myxococcia</taxon>
        <taxon>Myxococcales</taxon>
        <taxon>Cystobacterineae</taxon>
        <taxon>Anaeromyxobacteraceae</taxon>
        <taxon>Anaeromyxobacter</taxon>
    </lineage>
</organism>
<feature type="domain" description="Aspartate/glutamate/uridylate kinase" evidence="9">
    <location>
        <begin position="30"/>
        <end position="321"/>
    </location>
</feature>
<evidence type="ECO:0000256" key="4">
    <source>
        <dbReference type="ARBA" id="ARBA00022741"/>
    </source>
</evidence>
<reference evidence="11 12" key="1">
    <citation type="submission" date="2006-01" db="EMBL/GenBank/DDBJ databases">
        <title>Complete sequence of Anaeromyxobacter dehalogenans 2CP-C.</title>
        <authorList>
            <consortium name="US DOE Joint Genome Institute"/>
            <person name="Copeland A."/>
            <person name="Lucas S."/>
            <person name="Lapidus A."/>
            <person name="Barry K."/>
            <person name="Detter J.C."/>
            <person name="Glavina T."/>
            <person name="Hammon N."/>
            <person name="Israni S."/>
            <person name="Pitluck S."/>
            <person name="Brettin T."/>
            <person name="Bruce D."/>
            <person name="Han C."/>
            <person name="Tapia R."/>
            <person name="Gilna P."/>
            <person name="Kiss H."/>
            <person name="Schmutz J."/>
            <person name="Larimer F."/>
            <person name="Land M."/>
            <person name="Kyrpides N."/>
            <person name="Anderson I."/>
            <person name="Sanford R.A."/>
            <person name="Ritalahti K.M."/>
            <person name="Thomas H.S."/>
            <person name="Kirby J.R."/>
            <person name="Zhulin I.B."/>
            <person name="Loeffler F.E."/>
            <person name="Richardson P."/>
        </authorList>
    </citation>
    <scope>NUCLEOTIDE SEQUENCE [LARGE SCALE GENOMIC DNA]</scope>
    <source>
        <strain evidence="11 12">2CP-C</strain>
    </source>
</reference>
<dbReference type="SUPFAM" id="SSF53633">
    <property type="entry name" value="Carbamate kinase-like"/>
    <property type="match status" value="1"/>
</dbReference>
<dbReference type="InterPro" id="IPR001048">
    <property type="entry name" value="Asp/Glu/Uridylate_kinase"/>
</dbReference>
<evidence type="ECO:0000313" key="12">
    <source>
        <dbReference type="Proteomes" id="UP000001935"/>
    </source>
</evidence>
<evidence type="ECO:0000256" key="5">
    <source>
        <dbReference type="ARBA" id="ARBA00022777"/>
    </source>
</evidence>
<gene>
    <name evidence="11" type="ordered locus">Adeh_1815</name>
</gene>
<sequence>MWRTFGYHRGPSSPGPESRTATQSPGTFRMISVEKIGGTSMSRFDEVLRNIMLRDPSRVYGRVYVVSAYAGVTNQLLEHKKTGEPGVYARFANGGDFTTAIEALTGKLKAINAGLAPLGLDLARADGFIEKRMKELRALLDSMRHVLASGYVRRDSVLLAAREMLAAVGEAHSAFNSVELLRAKGVEASLMDLSGFDDDDPLTIDERIHKCFTGVDVTRQVVVVTGYTKGVEGIMREFDRGYSEVTFSKVAVELRADEAVIHKEYHLSSADPELVGAQNTVVVGMTNYDVADQLADVGMEAIHPKAAKPMELAGIAIRLKNTFEPEHPGTLITKDYVGSQARIEVIAGSPKVSAVEIHDPSMVGTVGFDLGVMEIFQRHGISYILKATNANSITHVVWEKSVSSAFVEELENQYQKVTVVPSAIVCVIGSNIAFPGVLARATQALADNGINVNAFSQSLRQTNMQFVIDRKDYKQAVIALNRALCLNPPTQAVA</sequence>
<dbReference type="Pfam" id="PF22468">
    <property type="entry name" value="ACT_9"/>
    <property type="match status" value="1"/>
</dbReference>